<dbReference type="Proteomes" id="UP001163321">
    <property type="component" value="Chromosome 9"/>
</dbReference>
<evidence type="ECO:0000313" key="1">
    <source>
        <dbReference type="EMBL" id="KAI9905642.1"/>
    </source>
</evidence>
<proteinExistence type="predicted"/>
<accession>A0ACC0VH29</accession>
<organism evidence="1 2">
    <name type="scientific">Peronosclerospora sorghi</name>
    <dbReference type="NCBI Taxonomy" id="230839"/>
    <lineage>
        <taxon>Eukaryota</taxon>
        <taxon>Sar</taxon>
        <taxon>Stramenopiles</taxon>
        <taxon>Oomycota</taxon>
        <taxon>Peronosporomycetes</taxon>
        <taxon>Peronosporales</taxon>
        <taxon>Peronosporaceae</taxon>
        <taxon>Peronosclerospora</taxon>
    </lineage>
</organism>
<name>A0ACC0VH29_9STRA</name>
<comment type="caution">
    <text evidence="1">The sequence shown here is derived from an EMBL/GenBank/DDBJ whole genome shotgun (WGS) entry which is preliminary data.</text>
</comment>
<sequence length="325" mass="36436">MEMMATATAAGIGDFLSSSIMYPLDALKTRIQSGAPYKWLDIYGEESMRAYMHKARFDMAPHVFATAEETYRTILSEENNKCVIISGESGACKTEASKQIQRVSGSGAGVYKVKRTFLESNPLLEAFGNAKTLRNNNSSRFVKYFELLFDSSGRQQGGKVTNYLLEKSLVDGKPIGTLTNLGIGYLSELYHLPLTIPMELVSTRIQTDSESDKFFQIMRSIVNKSGVEGLYKGLLDYFVLCLQPEIQYTYSNVLKTCICTSSNKLPIYLARLWLDLAFIITMGFCTRSHRAVHCNTYFLPLHSRQGADTSQPEEEAEYHEGYGIP</sequence>
<evidence type="ECO:0000313" key="2">
    <source>
        <dbReference type="Proteomes" id="UP001163321"/>
    </source>
</evidence>
<protein>
    <submittedName>
        <fullName evidence="1">Uncharacterized protein</fullName>
    </submittedName>
</protein>
<reference evidence="1 2" key="1">
    <citation type="journal article" date="2022" name="bioRxiv">
        <title>The genome of the oomycete Peronosclerospora sorghi, a cosmopolitan pathogen of maize and sorghum, is inflated with dispersed pseudogenes.</title>
        <authorList>
            <person name="Fletcher K."/>
            <person name="Martin F."/>
            <person name="Isakeit T."/>
            <person name="Cavanaugh K."/>
            <person name="Magill C."/>
            <person name="Michelmore R."/>
        </authorList>
    </citation>
    <scope>NUCLEOTIDE SEQUENCE [LARGE SCALE GENOMIC DNA]</scope>
    <source>
        <strain evidence="1">P6</strain>
    </source>
</reference>
<keyword evidence="2" id="KW-1185">Reference proteome</keyword>
<gene>
    <name evidence="1" type="ORF">PsorP6_013748</name>
</gene>
<dbReference type="EMBL" id="CM047588">
    <property type="protein sequence ID" value="KAI9905642.1"/>
    <property type="molecule type" value="Genomic_DNA"/>
</dbReference>